<keyword evidence="2" id="KW-0326">Glycosidase</keyword>
<dbReference type="InterPro" id="IPR006047">
    <property type="entry name" value="GH13_cat_dom"/>
</dbReference>
<dbReference type="SUPFAM" id="SSF51011">
    <property type="entry name" value="Glycosyl hydrolase domain"/>
    <property type="match status" value="1"/>
</dbReference>
<dbReference type="SUPFAM" id="SSF51445">
    <property type="entry name" value="(Trans)glycosidases"/>
    <property type="match status" value="1"/>
</dbReference>
<evidence type="ECO:0000259" key="1">
    <source>
        <dbReference type="SMART" id="SM00642"/>
    </source>
</evidence>
<dbReference type="AlphaFoldDB" id="A0A3N1GWY6"/>
<evidence type="ECO:0000313" key="2">
    <source>
        <dbReference type="EMBL" id="ROP34765.1"/>
    </source>
</evidence>
<dbReference type="Pfam" id="PF22157">
    <property type="entry name" value="SupH-like_C"/>
    <property type="match status" value="1"/>
</dbReference>
<dbReference type="Gene3D" id="2.60.40.1180">
    <property type="entry name" value="Golgi alpha-mannosidase II"/>
    <property type="match status" value="1"/>
</dbReference>
<dbReference type="InterPro" id="IPR054049">
    <property type="entry name" value="SupH-like_C"/>
</dbReference>
<dbReference type="GO" id="GO:0005975">
    <property type="term" value="P:carbohydrate metabolic process"/>
    <property type="evidence" value="ECO:0007669"/>
    <property type="project" value="InterPro"/>
</dbReference>
<dbReference type="OrthoDB" id="9043248at2"/>
<dbReference type="Gene3D" id="3.20.20.80">
    <property type="entry name" value="Glycosidases"/>
    <property type="match status" value="1"/>
</dbReference>
<comment type="caution">
    <text evidence="2">The sequence shown here is derived from an EMBL/GenBank/DDBJ whole genome shotgun (WGS) entry which is preliminary data.</text>
</comment>
<dbReference type="InterPro" id="IPR045857">
    <property type="entry name" value="O16G_dom_2"/>
</dbReference>
<keyword evidence="3" id="KW-1185">Reference proteome</keyword>
<dbReference type="GO" id="GO:0016798">
    <property type="term" value="F:hydrolase activity, acting on glycosyl bonds"/>
    <property type="evidence" value="ECO:0007669"/>
    <property type="project" value="UniProtKB-KW"/>
</dbReference>
<dbReference type="RefSeq" id="WP_123380709.1">
    <property type="nucleotide sequence ID" value="NZ_RJKN01000006.1"/>
</dbReference>
<dbReference type="PANTHER" id="PTHR10357:SF219">
    <property type="entry name" value="MALTOSE ALPHA-D-GLUCOSYLTRANSFERASE"/>
    <property type="match status" value="1"/>
</dbReference>
<dbReference type="Pfam" id="PF00128">
    <property type="entry name" value="Alpha-amylase"/>
    <property type="match status" value="1"/>
</dbReference>
<dbReference type="SMART" id="SM00642">
    <property type="entry name" value="Aamy"/>
    <property type="match status" value="1"/>
</dbReference>
<gene>
    <name evidence="2" type="ORF">EDC03_2587</name>
</gene>
<dbReference type="Gene3D" id="3.90.400.10">
    <property type="entry name" value="Oligo-1,6-glucosidase, Domain 2"/>
    <property type="match status" value="1"/>
</dbReference>
<name>A0A3N1GWY6_9ACTN</name>
<keyword evidence="2" id="KW-0378">Hydrolase</keyword>
<accession>A0A3N1GWY6</accession>
<reference evidence="2 3" key="1">
    <citation type="journal article" date="2015" name="Stand. Genomic Sci.">
        <title>Genomic Encyclopedia of Bacterial and Archaeal Type Strains, Phase III: the genomes of soil and plant-associated and newly described type strains.</title>
        <authorList>
            <person name="Whitman W.B."/>
            <person name="Woyke T."/>
            <person name="Klenk H.P."/>
            <person name="Zhou Y."/>
            <person name="Lilburn T.G."/>
            <person name="Beck B.J."/>
            <person name="De Vos P."/>
            <person name="Vandamme P."/>
            <person name="Eisen J.A."/>
            <person name="Garrity G."/>
            <person name="Hugenholtz P."/>
            <person name="Kyrpides N.C."/>
        </authorList>
    </citation>
    <scope>NUCLEOTIDE SEQUENCE [LARGE SCALE GENOMIC DNA]</scope>
    <source>
        <strain evidence="2 3">CECT 7306</strain>
    </source>
</reference>
<dbReference type="Proteomes" id="UP000276232">
    <property type="component" value="Unassembled WGS sequence"/>
</dbReference>
<dbReference type="EMBL" id="RJKN01000006">
    <property type="protein sequence ID" value="ROP34765.1"/>
    <property type="molecule type" value="Genomic_DNA"/>
</dbReference>
<proteinExistence type="predicted"/>
<dbReference type="InterPro" id="IPR017853">
    <property type="entry name" value="GH"/>
</dbReference>
<organism evidence="2 3">
    <name type="scientific">Pseudokineococcus lusitanus</name>
    <dbReference type="NCBI Taxonomy" id="763993"/>
    <lineage>
        <taxon>Bacteria</taxon>
        <taxon>Bacillati</taxon>
        <taxon>Actinomycetota</taxon>
        <taxon>Actinomycetes</taxon>
        <taxon>Kineosporiales</taxon>
        <taxon>Kineosporiaceae</taxon>
        <taxon>Pseudokineococcus</taxon>
    </lineage>
</organism>
<sequence>MLTTTADEWWTTGVGYCLDLERFADGDGDGHGDLLGLGRHLDHLERLGVTFVWLQPFYPSPEGDDGYDVSDYYAVDPAVGSLGHLVEVVRALRERGIRTLVDLVVNHTSVEHAWFRDARSSRDSPYRDWYVWRDEPDPADDDTDLFFPGEEDSVWSYDEAAGQYFRHRFYSHQPDLNTSNPEVRDEIRRIMGFWLELGVVGFRVDAVPYFVETATREGDADDEGDGALAEPVHRGLRRDAGALSESFQMLDLMRAFISRRSSEAIMLGEVNLPYDEQLEFFGGSNARMTMNFDFVLNQQMHLALARQDAGPLLAALRGRPELAPSKSFGVFVRNHDELSLDQLAEDELAEVLAAFGPREEQQIFGRGLRLRLPTMVGHDRDRLEMVYALAFSLPGTPVLYYGEELAQDEDLDLPGRLAVRTHVRWGCTPEGDGVADQERDPGSVLHFFRTLVARYRDRPELGRGSVDLLDVGSPAVLAHRSTWAGRTTVTLHNLGEEPVTVRLPADVVPAGRRVLDLFGLDEQGGAEDGGGLEVTLGRYGYRWFGDVVD</sequence>
<protein>
    <submittedName>
        <fullName evidence="2">Glycosidase</fullName>
    </submittedName>
</protein>
<evidence type="ECO:0000313" key="3">
    <source>
        <dbReference type="Proteomes" id="UP000276232"/>
    </source>
</evidence>
<dbReference type="InterPro" id="IPR013780">
    <property type="entry name" value="Glyco_hydro_b"/>
</dbReference>
<dbReference type="PANTHER" id="PTHR10357">
    <property type="entry name" value="ALPHA-AMYLASE FAMILY MEMBER"/>
    <property type="match status" value="1"/>
</dbReference>
<dbReference type="InParanoid" id="A0A3N1GWY6"/>
<feature type="domain" description="Glycosyl hydrolase family 13 catalytic" evidence="1">
    <location>
        <begin position="17"/>
        <end position="424"/>
    </location>
</feature>